<dbReference type="Proteomes" id="UP001050691">
    <property type="component" value="Unassembled WGS sequence"/>
</dbReference>
<sequence length="92" mass="10435">MSDSTGNSIASLIQDLQALQQSEIVLPGLNTTRYTVVNRMIIKRGVEAERDPILYDPAARETPFRPRSVTLGEFDSYHSDEFIQYDLDVMKV</sequence>
<accession>A0AAV5A028</accession>
<evidence type="ECO:0000313" key="1">
    <source>
        <dbReference type="EMBL" id="GJJ06009.1"/>
    </source>
</evidence>
<protein>
    <submittedName>
        <fullName evidence="1">Uncharacterized protein</fullName>
    </submittedName>
</protein>
<dbReference type="EMBL" id="BPWL01000001">
    <property type="protein sequence ID" value="GJJ06009.1"/>
    <property type="molecule type" value="Genomic_DNA"/>
</dbReference>
<proteinExistence type="predicted"/>
<gene>
    <name evidence="1" type="ORF">Clacol_000196</name>
</gene>
<name>A0AAV5A028_9AGAM</name>
<comment type="caution">
    <text evidence="1">The sequence shown here is derived from an EMBL/GenBank/DDBJ whole genome shotgun (WGS) entry which is preliminary data.</text>
</comment>
<dbReference type="AlphaFoldDB" id="A0AAV5A028"/>
<keyword evidence="2" id="KW-1185">Reference proteome</keyword>
<organism evidence="1 2">
    <name type="scientific">Clathrus columnatus</name>
    <dbReference type="NCBI Taxonomy" id="1419009"/>
    <lineage>
        <taxon>Eukaryota</taxon>
        <taxon>Fungi</taxon>
        <taxon>Dikarya</taxon>
        <taxon>Basidiomycota</taxon>
        <taxon>Agaricomycotina</taxon>
        <taxon>Agaricomycetes</taxon>
        <taxon>Phallomycetidae</taxon>
        <taxon>Phallales</taxon>
        <taxon>Clathraceae</taxon>
        <taxon>Clathrus</taxon>
    </lineage>
</organism>
<reference evidence="1" key="1">
    <citation type="submission" date="2021-10" db="EMBL/GenBank/DDBJ databases">
        <title>De novo Genome Assembly of Clathrus columnatus (Basidiomycota, Fungi) Using Illumina and Nanopore Sequence Data.</title>
        <authorList>
            <person name="Ogiso-Tanaka E."/>
            <person name="Itagaki H."/>
            <person name="Hosoya T."/>
            <person name="Hosaka K."/>
        </authorList>
    </citation>
    <scope>NUCLEOTIDE SEQUENCE</scope>
    <source>
        <strain evidence="1">MO-923</strain>
    </source>
</reference>
<evidence type="ECO:0000313" key="2">
    <source>
        <dbReference type="Proteomes" id="UP001050691"/>
    </source>
</evidence>